<feature type="domain" description="Ig-like" evidence="1">
    <location>
        <begin position="65"/>
        <end position="153"/>
    </location>
</feature>
<dbReference type="InterPro" id="IPR036179">
    <property type="entry name" value="Ig-like_dom_sf"/>
</dbReference>
<evidence type="ECO:0000313" key="3">
    <source>
        <dbReference type="RefSeq" id="XP_047739106.1"/>
    </source>
</evidence>
<accession>A0A979FRL4</accession>
<evidence type="ECO:0000313" key="2">
    <source>
        <dbReference type="Proteomes" id="UP000694843"/>
    </source>
</evidence>
<dbReference type="KEGG" id="hazt:108665259"/>
<name>A0A979FRL4_HYAAZ</name>
<protein>
    <submittedName>
        <fullName evidence="3">Uncharacterized protein LOC108665259</fullName>
    </submittedName>
</protein>
<dbReference type="PROSITE" id="PS50835">
    <property type="entry name" value="IG_LIKE"/>
    <property type="match status" value="1"/>
</dbReference>
<organism evidence="2 3">
    <name type="scientific">Hyalella azteca</name>
    <name type="common">Amphipod</name>
    <dbReference type="NCBI Taxonomy" id="294128"/>
    <lineage>
        <taxon>Eukaryota</taxon>
        <taxon>Metazoa</taxon>
        <taxon>Ecdysozoa</taxon>
        <taxon>Arthropoda</taxon>
        <taxon>Crustacea</taxon>
        <taxon>Multicrustacea</taxon>
        <taxon>Malacostraca</taxon>
        <taxon>Eumalacostraca</taxon>
        <taxon>Peracarida</taxon>
        <taxon>Amphipoda</taxon>
        <taxon>Senticaudata</taxon>
        <taxon>Talitrida</taxon>
        <taxon>Talitroidea</taxon>
        <taxon>Hyalellidae</taxon>
        <taxon>Hyalella</taxon>
    </lineage>
</organism>
<dbReference type="SUPFAM" id="SSF48726">
    <property type="entry name" value="Immunoglobulin"/>
    <property type="match status" value="1"/>
</dbReference>
<sequence>VSWIRKRDYQLLTVGLKTHSMDDRFTINYVHWVSGLRGKLHWVSGLRGVLHWVSGLRGVLHWTEAEAEILGSPEKHVKAGSILRLVCILRHTTESPAYVFWYRDQQMINYNEQQSVVVESDEHTSVLLVTRADRQHSGNYTCLPSNARPASILVHILNGELGEYPAAMQHGESTAICRPLHRLLLPGCLVLLVVLSRRFSRDSRQTFRPIAEEIQRQKPTRNNNNMCEVPGTIAMNVQSHGNGIGNSGPSKSAIEPDAKQTNPYCSIEISYSGHHNGNVHTSVYNAKRKRCLYFSMWFYQECSTREAIVVPCKTLLSRAVEDAVDAPRDTLALGTMKWIRLRRICIGLKTRHNGEDP</sequence>
<dbReference type="SMART" id="SM00409">
    <property type="entry name" value="IG"/>
    <property type="match status" value="1"/>
</dbReference>
<evidence type="ECO:0000259" key="1">
    <source>
        <dbReference type="PROSITE" id="PS50835"/>
    </source>
</evidence>
<dbReference type="OrthoDB" id="6353866at2759"/>
<dbReference type="InterPro" id="IPR013783">
    <property type="entry name" value="Ig-like_fold"/>
</dbReference>
<dbReference type="RefSeq" id="XP_047739106.1">
    <property type="nucleotide sequence ID" value="XM_047883150.1"/>
</dbReference>
<dbReference type="AlphaFoldDB" id="A0A979FRL4"/>
<dbReference type="GeneID" id="108665259"/>
<dbReference type="PANTHER" id="PTHR23279">
    <property type="entry name" value="DEFECTIVE PROBOSCIS EXTENSION RESPONSE DPR -RELATED"/>
    <property type="match status" value="1"/>
</dbReference>
<dbReference type="GO" id="GO:0032589">
    <property type="term" value="C:neuron projection membrane"/>
    <property type="evidence" value="ECO:0007669"/>
    <property type="project" value="TreeGrafter"/>
</dbReference>
<dbReference type="Gene3D" id="2.60.40.10">
    <property type="entry name" value="Immunoglobulins"/>
    <property type="match status" value="1"/>
</dbReference>
<dbReference type="Proteomes" id="UP000694843">
    <property type="component" value="Unplaced"/>
</dbReference>
<dbReference type="InterPro" id="IPR007110">
    <property type="entry name" value="Ig-like_dom"/>
</dbReference>
<dbReference type="PANTHER" id="PTHR23279:SF2">
    <property type="entry name" value="DEFECTIVE PROBOSCIS EXTENSION RESPONSE 19, ISOFORM A"/>
    <property type="match status" value="1"/>
</dbReference>
<proteinExistence type="predicted"/>
<dbReference type="InterPro" id="IPR003599">
    <property type="entry name" value="Ig_sub"/>
</dbReference>
<feature type="non-terminal residue" evidence="3">
    <location>
        <position position="1"/>
    </location>
</feature>
<dbReference type="Pfam" id="PF13927">
    <property type="entry name" value="Ig_3"/>
    <property type="match status" value="1"/>
</dbReference>
<gene>
    <name evidence="3" type="primary">LOC108665259</name>
</gene>
<keyword evidence="2" id="KW-1185">Reference proteome</keyword>
<dbReference type="InterPro" id="IPR037448">
    <property type="entry name" value="Zig-8"/>
</dbReference>
<dbReference type="GO" id="GO:0050808">
    <property type="term" value="P:synapse organization"/>
    <property type="evidence" value="ECO:0007669"/>
    <property type="project" value="TreeGrafter"/>
</dbReference>
<dbReference type="CDD" id="cd00096">
    <property type="entry name" value="Ig"/>
    <property type="match status" value="1"/>
</dbReference>
<reference evidence="3" key="1">
    <citation type="submission" date="2025-08" db="UniProtKB">
        <authorList>
            <consortium name="RefSeq"/>
        </authorList>
    </citation>
    <scope>IDENTIFICATION</scope>
    <source>
        <tissue evidence="3">Whole organism</tissue>
    </source>
</reference>